<dbReference type="PANTHER" id="PTHR43162">
    <property type="match status" value="1"/>
</dbReference>
<dbReference type="Pfam" id="PF13460">
    <property type="entry name" value="NAD_binding_10"/>
    <property type="match status" value="1"/>
</dbReference>
<evidence type="ECO:0000313" key="2">
    <source>
        <dbReference type="EMBL" id="KAF6828299.1"/>
    </source>
</evidence>
<protein>
    <recommendedName>
        <fullName evidence="1">NAD(P)-binding domain-containing protein</fullName>
    </recommendedName>
</protein>
<accession>A0A8H6KBA3</accession>
<feature type="domain" description="NAD(P)-binding" evidence="1">
    <location>
        <begin position="16"/>
        <end position="160"/>
    </location>
</feature>
<dbReference type="Proteomes" id="UP000654918">
    <property type="component" value="Unassembled WGS sequence"/>
</dbReference>
<keyword evidence="3" id="KW-1185">Reference proteome</keyword>
<organism evidence="2 3">
    <name type="scientific">Colletotrichum plurivorum</name>
    <dbReference type="NCBI Taxonomy" id="2175906"/>
    <lineage>
        <taxon>Eukaryota</taxon>
        <taxon>Fungi</taxon>
        <taxon>Dikarya</taxon>
        <taxon>Ascomycota</taxon>
        <taxon>Pezizomycotina</taxon>
        <taxon>Sordariomycetes</taxon>
        <taxon>Hypocreomycetidae</taxon>
        <taxon>Glomerellales</taxon>
        <taxon>Glomerellaceae</taxon>
        <taxon>Colletotrichum</taxon>
        <taxon>Colletotrichum orchidearum species complex</taxon>
    </lineage>
</organism>
<dbReference type="InterPro" id="IPR016040">
    <property type="entry name" value="NAD(P)-bd_dom"/>
</dbReference>
<dbReference type="SUPFAM" id="SSF51735">
    <property type="entry name" value="NAD(P)-binding Rossmann-fold domains"/>
    <property type="match status" value="1"/>
</dbReference>
<proteinExistence type="predicted"/>
<dbReference type="Gene3D" id="3.90.25.10">
    <property type="entry name" value="UDP-galactose 4-epimerase, domain 1"/>
    <property type="match status" value="1"/>
</dbReference>
<dbReference type="EMBL" id="WIGO01000124">
    <property type="protein sequence ID" value="KAF6828299.1"/>
    <property type="molecule type" value="Genomic_DNA"/>
</dbReference>
<dbReference type="InterPro" id="IPR036291">
    <property type="entry name" value="NAD(P)-bd_dom_sf"/>
</dbReference>
<dbReference type="InterPro" id="IPR051604">
    <property type="entry name" value="Ergot_Alk_Oxidoreductase"/>
</dbReference>
<evidence type="ECO:0000313" key="3">
    <source>
        <dbReference type="Proteomes" id="UP000654918"/>
    </source>
</evidence>
<gene>
    <name evidence="2" type="ORF">CPLU01_08574</name>
</gene>
<dbReference type="Gene3D" id="3.40.50.720">
    <property type="entry name" value="NAD(P)-binding Rossmann-like Domain"/>
    <property type="match status" value="1"/>
</dbReference>
<reference evidence="2" key="1">
    <citation type="journal article" date="2020" name="Phytopathology">
        <title>Genome Sequence Resources of Colletotrichum truncatum, C. plurivorum, C. musicola, and C. sojae: Four Species Pathogenic to Soybean (Glycine max).</title>
        <authorList>
            <person name="Rogerio F."/>
            <person name="Boufleur T.R."/>
            <person name="Ciampi-Guillardi M."/>
            <person name="Sukno S.A."/>
            <person name="Thon M.R."/>
            <person name="Massola Junior N.S."/>
            <person name="Baroncelli R."/>
        </authorList>
    </citation>
    <scope>NUCLEOTIDE SEQUENCE</scope>
    <source>
        <strain evidence="2">LFN00145</strain>
    </source>
</reference>
<dbReference type="PANTHER" id="PTHR43162:SF1">
    <property type="entry name" value="PRESTALK A DIFFERENTIATION PROTEIN A"/>
    <property type="match status" value="1"/>
</dbReference>
<sequence>MSTFTKPIPKSILIFGASSHIGRPLTTFLLKSSPTTKLRLVTSNPDKLTSLKSSFPSAEVISANYDDPESLSLAVANMQAVFVVTPGGFIEKPGMTNLVAALQQASTVTHVVRLLGIFPELPPHRVPSTLPPGSLPVEHPIAKRILDESGLPVTYLNCGATFMDNLLLQIKSTHATGTLIWPEHRVPFIDPRDVALVAGHILLSTNAKHIGAFHTLNNNQDRITFSELAGILSEVLGRKIGHDGSWETFSDFYTPIMGPKLVKEMWDFFKFEEANEETWALNEFVERTIGRRPTSVREWILEHKDALESGAGTAAWASRDQ</sequence>
<comment type="caution">
    <text evidence="2">The sequence shown here is derived from an EMBL/GenBank/DDBJ whole genome shotgun (WGS) entry which is preliminary data.</text>
</comment>
<name>A0A8H6KBA3_9PEZI</name>
<dbReference type="AlphaFoldDB" id="A0A8H6KBA3"/>
<evidence type="ECO:0000259" key="1">
    <source>
        <dbReference type="Pfam" id="PF13460"/>
    </source>
</evidence>